<evidence type="ECO:0000313" key="13">
    <source>
        <dbReference type="Proteomes" id="UP000032483"/>
    </source>
</evidence>
<dbReference type="GO" id="GO:0005886">
    <property type="term" value="C:plasma membrane"/>
    <property type="evidence" value="ECO:0007669"/>
    <property type="project" value="UniProtKB-SubCell"/>
</dbReference>
<dbReference type="EMBL" id="WMZU01000034">
    <property type="protein sequence ID" value="MTS28691.1"/>
    <property type="molecule type" value="Genomic_DNA"/>
</dbReference>
<evidence type="ECO:0000256" key="7">
    <source>
        <dbReference type="RuleBase" id="RU363032"/>
    </source>
</evidence>
<keyword evidence="4 7" id="KW-0812">Transmembrane</keyword>
<evidence type="ECO:0000256" key="1">
    <source>
        <dbReference type="ARBA" id="ARBA00004651"/>
    </source>
</evidence>
<feature type="transmembrane region" description="Helical" evidence="7">
    <location>
        <begin position="106"/>
        <end position="126"/>
    </location>
</feature>
<dbReference type="InterPro" id="IPR035906">
    <property type="entry name" value="MetI-like_sf"/>
</dbReference>
<feature type="transmembrane region" description="Helical" evidence="7">
    <location>
        <begin position="291"/>
        <end position="312"/>
    </location>
</feature>
<gene>
    <name evidence="10" type="ORF">FYJ76_05860</name>
    <name evidence="12" type="ORF">GMD52_01930</name>
    <name evidence="11" type="ORF">GMD59_15560</name>
    <name evidence="9" type="ORF">TQ39_11005</name>
</gene>
<evidence type="ECO:0000259" key="8">
    <source>
        <dbReference type="PROSITE" id="PS50928"/>
    </source>
</evidence>
<evidence type="ECO:0000313" key="9">
    <source>
        <dbReference type="EMBL" id="KJF39729.1"/>
    </source>
</evidence>
<dbReference type="InterPro" id="IPR050809">
    <property type="entry name" value="UgpAE/MalFG_permease"/>
</dbReference>
<accession>A0A0D8IZ24</accession>
<dbReference type="InterPro" id="IPR000515">
    <property type="entry name" value="MetI-like"/>
</dbReference>
<evidence type="ECO:0000256" key="6">
    <source>
        <dbReference type="ARBA" id="ARBA00023136"/>
    </source>
</evidence>
<keyword evidence="2 7" id="KW-0813">Transport</keyword>
<dbReference type="Proteomes" id="UP000449193">
    <property type="component" value="Unassembled WGS sequence"/>
</dbReference>
<evidence type="ECO:0000313" key="11">
    <source>
        <dbReference type="EMBL" id="MTS28691.1"/>
    </source>
</evidence>
<comment type="similarity">
    <text evidence="7">Belongs to the binding-protein-dependent transport system permease family.</text>
</comment>
<keyword evidence="13" id="KW-1185">Reference proteome</keyword>
<dbReference type="Proteomes" id="UP000431913">
    <property type="component" value="Unassembled WGS sequence"/>
</dbReference>
<evidence type="ECO:0000313" key="16">
    <source>
        <dbReference type="Proteomes" id="UP000472755"/>
    </source>
</evidence>
<protein>
    <submittedName>
        <fullName evidence="11">ABC transporter permease subunit</fullName>
    </submittedName>
    <submittedName>
        <fullName evidence="9">Sugar ABC transporter permease</fullName>
    </submittedName>
</protein>
<dbReference type="GeneID" id="42857110"/>
<dbReference type="Proteomes" id="UP000032483">
    <property type="component" value="Unassembled WGS sequence"/>
</dbReference>
<reference evidence="9" key="1">
    <citation type="submission" date="2015-02" db="EMBL/GenBank/DDBJ databases">
        <title>A novel member of the family Ruminococcaceae isolated from human feces.</title>
        <authorList>
            <person name="Shkoporov A.N."/>
            <person name="Chaplin A.V."/>
            <person name="Motuzova O.V."/>
            <person name="Kafarskaia L.I."/>
            <person name="Khokhlova E.V."/>
            <person name="Efimov B.A."/>
        </authorList>
    </citation>
    <scope>NUCLEOTIDE SEQUENCE [LARGE SCALE GENOMIC DNA]</scope>
    <source>
        <strain evidence="9">585-1</strain>
    </source>
</reference>
<dbReference type="EMBL" id="VUNJ01000005">
    <property type="protein sequence ID" value="MST91467.1"/>
    <property type="molecule type" value="Genomic_DNA"/>
</dbReference>
<dbReference type="GO" id="GO:0055085">
    <property type="term" value="P:transmembrane transport"/>
    <property type="evidence" value="ECO:0007669"/>
    <property type="project" value="InterPro"/>
</dbReference>
<feature type="transmembrane region" description="Helical" evidence="7">
    <location>
        <begin position="138"/>
        <end position="158"/>
    </location>
</feature>
<name>A0A0D8IZ24_9FIRM</name>
<keyword evidence="6 7" id="KW-0472">Membrane</keyword>
<feature type="transmembrane region" description="Helical" evidence="7">
    <location>
        <begin position="188"/>
        <end position="213"/>
    </location>
</feature>
<dbReference type="AlphaFoldDB" id="A0A0D8IZ24"/>
<reference evidence="10 14" key="3">
    <citation type="submission" date="2019-08" db="EMBL/GenBank/DDBJ databases">
        <title>In-depth cultivation of the pig gut microbiome towards novel bacterial diversity and tailored functional studies.</title>
        <authorList>
            <person name="Wylensek D."/>
            <person name="Hitch T.C.A."/>
            <person name="Clavel T."/>
        </authorList>
    </citation>
    <scope>NUCLEOTIDE SEQUENCE [LARGE SCALE GENOMIC DNA]</scope>
    <source>
        <strain evidence="10 14">WCA3-601-WT-6J</strain>
    </source>
</reference>
<comment type="caution">
    <text evidence="9">The sequence shown here is derived from an EMBL/GenBank/DDBJ whole genome shotgun (WGS) entry which is preliminary data.</text>
</comment>
<evidence type="ECO:0000313" key="12">
    <source>
        <dbReference type="EMBL" id="MTS50302.1"/>
    </source>
</evidence>
<dbReference type="EMBL" id="JXXK01000014">
    <property type="protein sequence ID" value="KJF39729.1"/>
    <property type="molecule type" value="Genomic_DNA"/>
</dbReference>
<evidence type="ECO:0000313" key="14">
    <source>
        <dbReference type="Proteomes" id="UP000431913"/>
    </source>
</evidence>
<dbReference type="CDD" id="cd06261">
    <property type="entry name" value="TM_PBP2"/>
    <property type="match status" value="1"/>
</dbReference>
<evidence type="ECO:0000256" key="2">
    <source>
        <dbReference type="ARBA" id="ARBA00022448"/>
    </source>
</evidence>
<evidence type="ECO:0000313" key="10">
    <source>
        <dbReference type="EMBL" id="MST91467.1"/>
    </source>
</evidence>
<keyword evidence="3" id="KW-1003">Cell membrane</keyword>
<proteinExistence type="inferred from homology"/>
<feature type="domain" description="ABC transmembrane type-1" evidence="8">
    <location>
        <begin position="98"/>
        <end position="312"/>
    </location>
</feature>
<dbReference type="PATRIC" id="fig|1550024.3.peg.2508"/>
<feature type="transmembrane region" description="Helical" evidence="7">
    <location>
        <begin position="36"/>
        <end position="56"/>
    </location>
</feature>
<comment type="subcellular location">
    <subcellularLocation>
        <location evidence="1 7">Cell membrane</location>
        <topology evidence="1 7">Multi-pass membrane protein</topology>
    </subcellularLocation>
</comment>
<evidence type="ECO:0000256" key="4">
    <source>
        <dbReference type="ARBA" id="ARBA00022692"/>
    </source>
</evidence>
<dbReference type="EMBL" id="WMZR01000002">
    <property type="protein sequence ID" value="MTS50302.1"/>
    <property type="molecule type" value="Genomic_DNA"/>
</dbReference>
<dbReference type="SUPFAM" id="SSF161098">
    <property type="entry name" value="MetI-like"/>
    <property type="match status" value="1"/>
</dbReference>
<dbReference type="PANTHER" id="PTHR43227">
    <property type="entry name" value="BLL4140 PROTEIN"/>
    <property type="match status" value="1"/>
</dbReference>
<evidence type="ECO:0000256" key="5">
    <source>
        <dbReference type="ARBA" id="ARBA00022989"/>
    </source>
</evidence>
<organism evidence="9 13">
    <name type="scientific">Ruthenibacterium lactatiformans</name>
    <dbReference type="NCBI Taxonomy" id="1550024"/>
    <lineage>
        <taxon>Bacteria</taxon>
        <taxon>Bacillati</taxon>
        <taxon>Bacillota</taxon>
        <taxon>Clostridia</taxon>
        <taxon>Eubacteriales</taxon>
        <taxon>Oscillospiraceae</taxon>
        <taxon>Ruthenibacterium</taxon>
    </lineage>
</organism>
<keyword evidence="5 7" id="KW-1133">Transmembrane helix</keyword>
<evidence type="ECO:0000256" key="3">
    <source>
        <dbReference type="ARBA" id="ARBA00022475"/>
    </source>
</evidence>
<feature type="transmembrane region" description="Helical" evidence="7">
    <location>
        <begin position="234"/>
        <end position="255"/>
    </location>
</feature>
<dbReference type="Pfam" id="PF00528">
    <property type="entry name" value="BPD_transp_1"/>
    <property type="match status" value="1"/>
</dbReference>
<dbReference type="Gene3D" id="1.10.3720.10">
    <property type="entry name" value="MetI-like"/>
    <property type="match status" value="1"/>
</dbReference>
<dbReference type="PROSITE" id="PS50928">
    <property type="entry name" value="ABC_TM1"/>
    <property type="match status" value="1"/>
</dbReference>
<dbReference type="PANTHER" id="PTHR43227:SF11">
    <property type="entry name" value="BLL4140 PROTEIN"/>
    <property type="match status" value="1"/>
</dbReference>
<dbReference type="RefSeq" id="WP_009323762.1">
    <property type="nucleotide sequence ID" value="NZ_CATXDA010000133.1"/>
</dbReference>
<evidence type="ECO:0000313" key="15">
    <source>
        <dbReference type="Proteomes" id="UP000449193"/>
    </source>
</evidence>
<dbReference type="Proteomes" id="UP000472755">
    <property type="component" value="Unassembled WGS sequence"/>
</dbReference>
<reference evidence="15 16" key="2">
    <citation type="journal article" date="2019" name="Nat. Med.">
        <title>A library of human gut bacterial isolates paired with longitudinal multiomics data enables mechanistic microbiome research.</title>
        <authorList>
            <person name="Poyet M."/>
            <person name="Groussin M."/>
            <person name="Gibbons S.M."/>
            <person name="Avila-Pacheco J."/>
            <person name="Jiang X."/>
            <person name="Kearney S.M."/>
            <person name="Perrotta A.R."/>
            <person name="Berdy B."/>
            <person name="Zhao S."/>
            <person name="Lieberman T.D."/>
            <person name="Swanson P.K."/>
            <person name="Smith M."/>
            <person name="Roesemann S."/>
            <person name="Alexander J.E."/>
            <person name="Rich S.A."/>
            <person name="Livny J."/>
            <person name="Vlamakis H."/>
            <person name="Clish C."/>
            <person name="Bullock K."/>
            <person name="Deik A."/>
            <person name="Scott J."/>
            <person name="Pierce K.A."/>
            <person name="Xavier R.J."/>
            <person name="Alm E.J."/>
        </authorList>
    </citation>
    <scope>NUCLEOTIDE SEQUENCE [LARGE SCALE GENOMIC DNA]</scope>
    <source>
        <strain evidence="11 16">BIOML-A4</strain>
        <strain evidence="12 15">BIOML-A7</strain>
    </source>
</reference>
<sequence>METEVKTRRKIQLRMPGRRTATGKNVNWILMKRNKVLYLFILPAFLYFLIFAYVPMYGVQIAFKDFVANKGFLGSEWADPLFKHFITFFSSVNFWEILRNTIGLSLYYLAISFPMPILLALMINEVKNTRFKKAVQNITYMPYFVSTVVLVGMINLFFSYNGLANNIGALFGAEPQMFLMKDALFNDLYVWSGVWQATGYGAVIYIAALAGVSPDLHEAATIDGATRLQRIIHINLPAIMPTIVIMLIMAVGGIMNLSFEKVLLMQTDSNTAVSEVISTYVYKLGIQRAQYSLSAAVGLFNNIINLILLVTVNKVSRKISETSLW</sequence>